<keyword evidence="3 6" id="KW-0812">Transmembrane</keyword>
<keyword evidence="4 6" id="KW-1133">Transmembrane helix</keyword>
<dbReference type="SUPFAM" id="SSF103473">
    <property type="entry name" value="MFS general substrate transporter"/>
    <property type="match status" value="1"/>
</dbReference>
<feature type="domain" description="Major facilitator superfamily (MFS) profile" evidence="7">
    <location>
        <begin position="25"/>
        <end position="407"/>
    </location>
</feature>
<proteinExistence type="predicted"/>
<dbReference type="GO" id="GO:0005886">
    <property type="term" value="C:plasma membrane"/>
    <property type="evidence" value="ECO:0007669"/>
    <property type="project" value="UniProtKB-SubCell"/>
</dbReference>
<dbReference type="PROSITE" id="PS50850">
    <property type="entry name" value="MFS"/>
    <property type="match status" value="1"/>
</dbReference>
<feature type="transmembrane region" description="Helical" evidence="6">
    <location>
        <begin position="90"/>
        <end position="114"/>
    </location>
</feature>
<accession>A0A1X0BA48</accession>
<feature type="transmembrane region" description="Helical" evidence="6">
    <location>
        <begin position="63"/>
        <end position="83"/>
    </location>
</feature>
<evidence type="ECO:0000256" key="6">
    <source>
        <dbReference type="SAM" id="Phobius"/>
    </source>
</evidence>
<keyword evidence="5 6" id="KW-0472">Membrane</keyword>
<dbReference type="InterPro" id="IPR036259">
    <property type="entry name" value="MFS_trans_sf"/>
</dbReference>
<dbReference type="PANTHER" id="PTHR43124">
    <property type="entry name" value="PURINE EFFLUX PUMP PBUE"/>
    <property type="match status" value="1"/>
</dbReference>
<evidence type="ECO:0000259" key="7">
    <source>
        <dbReference type="PROSITE" id="PS50850"/>
    </source>
</evidence>
<feature type="transmembrane region" description="Helical" evidence="6">
    <location>
        <begin position="350"/>
        <end position="371"/>
    </location>
</feature>
<evidence type="ECO:0000256" key="3">
    <source>
        <dbReference type="ARBA" id="ARBA00022692"/>
    </source>
</evidence>
<feature type="transmembrane region" description="Helical" evidence="6">
    <location>
        <begin position="227"/>
        <end position="245"/>
    </location>
</feature>
<keyword evidence="2" id="KW-1003">Cell membrane</keyword>
<feature type="transmembrane region" description="Helical" evidence="6">
    <location>
        <begin position="148"/>
        <end position="168"/>
    </location>
</feature>
<comment type="subcellular location">
    <subcellularLocation>
        <location evidence="1">Cell membrane</location>
        <topology evidence="1">Multi-pass membrane protein</topology>
    </subcellularLocation>
</comment>
<evidence type="ECO:0000313" key="9">
    <source>
        <dbReference type="Proteomes" id="UP000192448"/>
    </source>
</evidence>
<dbReference type="PANTHER" id="PTHR43124:SF3">
    <property type="entry name" value="CHLORAMPHENICOL EFFLUX PUMP RV0191"/>
    <property type="match status" value="1"/>
</dbReference>
<evidence type="ECO:0000256" key="1">
    <source>
        <dbReference type="ARBA" id="ARBA00004651"/>
    </source>
</evidence>
<feature type="transmembrane region" description="Helical" evidence="6">
    <location>
        <begin position="180"/>
        <end position="202"/>
    </location>
</feature>
<dbReference type="RefSeq" id="WP_158087100.1">
    <property type="nucleotide sequence ID" value="NZ_MVHF01000002.1"/>
</dbReference>
<dbReference type="InterPro" id="IPR020846">
    <property type="entry name" value="MFS_dom"/>
</dbReference>
<dbReference type="GO" id="GO:0022857">
    <property type="term" value="F:transmembrane transporter activity"/>
    <property type="evidence" value="ECO:0007669"/>
    <property type="project" value="InterPro"/>
</dbReference>
<organism evidence="8 9">
    <name type="scientific">Mycobacterium aquaticum</name>
    <dbReference type="NCBI Taxonomy" id="1927124"/>
    <lineage>
        <taxon>Bacteria</taxon>
        <taxon>Bacillati</taxon>
        <taxon>Actinomycetota</taxon>
        <taxon>Actinomycetes</taxon>
        <taxon>Mycobacteriales</taxon>
        <taxon>Mycobacteriaceae</taxon>
        <taxon>Mycobacterium</taxon>
    </lineage>
</organism>
<feature type="transmembrane region" description="Helical" evidence="6">
    <location>
        <begin position="23"/>
        <end position="43"/>
    </location>
</feature>
<dbReference type="EMBL" id="MVHF01000002">
    <property type="protein sequence ID" value="ORA39221.1"/>
    <property type="molecule type" value="Genomic_DNA"/>
</dbReference>
<protein>
    <recommendedName>
        <fullName evidence="7">Major facilitator superfamily (MFS) profile domain-containing protein</fullName>
    </recommendedName>
</protein>
<feature type="transmembrane region" description="Helical" evidence="6">
    <location>
        <begin position="317"/>
        <end position="338"/>
    </location>
</feature>
<dbReference type="OrthoDB" id="3454610at2"/>
<feature type="transmembrane region" description="Helical" evidence="6">
    <location>
        <begin position="293"/>
        <end position="311"/>
    </location>
</feature>
<keyword evidence="9" id="KW-1185">Reference proteome</keyword>
<feature type="transmembrane region" description="Helical" evidence="6">
    <location>
        <begin position="383"/>
        <end position="402"/>
    </location>
</feature>
<comment type="caution">
    <text evidence="8">The sequence shown here is derived from an EMBL/GenBank/DDBJ whole genome shotgun (WGS) entry which is preliminary data.</text>
</comment>
<feature type="transmembrane region" description="Helical" evidence="6">
    <location>
        <begin position="120"/>
        <end position="141"/>
    </location>
</feature>
<evidence type="ECO:0000256" key="2">
    <source>
        <dbReference type="ARBA" id="ARBA00022475"/>
    </source>
</evidence>
<evidence type="ECO:0000256" key="5">
    <source>
        <dbReference type="ARBA" id="ARBA00023136"/>
    </source>
</evidence>
<dbReference type="InterPro" id="IPR050189">
    <property type="entry name" value="MFS_Efflux_Transporters"/>
</dbReference>
<dbReference type="Gene3D" id="1.20.1250.20">
    <property type="entry name" value="MFS general substrate transporter like domains"/>
    <property type="match status" value="2"/>
</dbReference>
<dbReference type="Proteomes" id="UP000192448">
    <property type="component" value="Unassembled WGS sequence"/>
</dbReference>
<reference evidence="8 9" key="1">
    <citation type="submission" date="2017-02" db="EMBL/GenBank/DDBJ databases">
        <title>The new phylogeny of genus Mycobacterium.</title>
        <authorList>
            <person name="Tortoli E."/>
            <person name="Trovato A."/>
            <person name="Cirillo D.M."/>
        </authorList>
    </citation>
    <scope>NUCLEOTIDE SEQUENCE [LARGE SCALE GENOMIC DNA]</scope>
    <source>
        <strain evidence="8 9">RW6</strain>
    </source>
</reference>
<sequence length="426" mass="44469">MPDCADSSKETAGPREIGQTRRWVILTAVCLGFVVMALNWFSIAVVFPQIEDHFALGVPELTLLISAFLVGVGVFHFASGLLAKWLGLRLVLVLGLAIASAAPIFSGLASTYLQLLLTRFVAGIGTSIFIAIGIAAVSVWYRDKHLALALGVLSAGYSVGTAVGLYGWEFVTDSVGWRAALVVGGALGLLITILIAAVYVAPPGNDHLAGERITVESLRQTLGNSQLWLYGVAFLGTYGAFFVASQMLGEYGDSTGRFSSGQVGVAMLLLGLAGIPGSVVGGWWSDRLGQRRSFILAAVLVQGLLLLAIPVTPGSLLWLSAAGIGFAFNGGWAVWQCVPGSAGGVKSEDIGTAIGLMLTITAIGGFLIPWIYGHVVTALGYTWAWAFLGAVGIGCGAVGLLAHEPRGGEVVEPGRVEMVERRPAGR</sequence>
<dbReference type="AlphaFoldDB" id="A0A1X0BA48"/>
<dbReference type="InterPro" id="IPR011701">
    <property type="entry name" value="MFS"/>
</dbReference>
<dbReference type="Pfam" id="PF07690">
    <property type="entry name" value="MFS_1"/>
    <property type="match status" value="1"/>
</dbReference>
<feature type="transmembrane region" description="Helical" evidence="6">
    <location>
        <begin position="265"/>
        <end position="284"/>
    </location>
</feature>
<evidence type="ECO:0000313" key="8">
    <source>
        <dbReference type="EMBL" id="ORA39221.1"/>
    </source>
</evidence>
<evidence type="ECO:0000256" key="4">
    <source>
        <dbReference type="ARBA" id="ARBA00022989"/>
    </source>
</evidence>
<gene>
    <name evidence="8" type="ORF">BST13_02860</name>
</gene>
<name>A0A1X0BA48_9MYCO</name>